<sequence length="166" mass="16899">MDGETNTDARLIALRTLASRRAAVCGLAGAGALAALGACGTKEAPNTDPSAEESAGADESESTDQQSESASEEPEALAATSDVPVGGGVVVEDFVIVQPEEGDFAAFNAHCPHEGTVVQAPDDQGTIVCPNHFSEFTIEGELQKGPADAGLGVVEIEVADDKIYLA</sequence>
<keyword evidence="3" id="KW-0408">Iron</keyword>
<keyword evidence="2" id="KW-0479">Metal-binding</keyword>
<dbReference type="Pfam" id="PF00355">
    <property type="entry name" value="Rieske"/>
    <property type="match status" value="1"/>
</dbReference>
<keyword evidence="1" id="KW-0001">2Fe-2S</keyword>
<evidence type="ECO:0000256" key="4">
    <source>
        <dbReference type="ARBA" id="ARBA00023014"/>
    </source>
</evidence>
<reference evidence="8" key="1">
    <citation type="journal article" date="2019" name="Int. J. Syst. Evol. Microbiol.">
        <title>The Global Catalogue of Microorganisms (GCM) 10K type strain sequencing project: providing services to taxonomists for standard genome sequencing and annotation.</title>
        <authorList>
            <consortium name="The Broad Institute Genomics Platform"/>
            <consortium name="The Broad Institute Genome Sequencing Center for Infectious Disease"/>
            <person name="Wu L."/>
            <person name="Ma J."/>
        </authorList>
    </citation>
    <scope>NUCLEOTIDE SEQUENCE [LARGE SCALE GENOMIC DNA]</scope>
    <source>
        <strain evidence="8">IBRC-M 10908</strain>
    </source>
</reference>
<organism evidence="7 8">
    <name type="scientific">Salininema proteolyticum</name>
    <dbReference type="NCBI Taxonomy" id="1607685"/>
    <lineage>
        <taxon>Bacteria</taxon>
        <taxon>Bacillati</taxon>
        <taxon>Actinomycetota</taxon>
        <taxon>Actinomycetes</taxon>
        <taxon>Glycomycetales</taxon>
        <taxon>Glycomycetaceae</taxon>
        <taxon>Salininema</taxon>
    </lineage>
</organism>
<protein>
    <submittedName>
        <fullName evidence="7">Ubiquinol-cytochrome c reductase iron-sulfur subunit</fullName>
    </submittedName>
</protein>
<gene>
    <name evidence="7" type="ORF">ACFPET_10560</name>
</gene>
<name>A0ABV8TXV7_9ACTN</name>
<dbReference type="InterPro" id="IPR017941">
    <property type="entry name" value="Rieske_2Fe-2S"/>
</dbReference>
<comment type="caution">
    <text evidence="7">The sequence shown here is derived from an EMBL/GenBank/DDBJ whole genome shotgun (WGS) entry which is preliminary data.</text>
</comment>
<proteinExistence type="predicted"/>
<dbReference type="EMBL" id="JBHSDK010000015">
    <property type="protein sequence ID" value="MFC4335641.1"/>
    <property type="molecule type" value="Genomic_DNA"/>
</dbReference>
<evidence type="ECO:0000313" key="8">
    <source>
        <dbReference type="Proteomes" id="UP001595823"/>
    </source>
</evidence>
<evidence type="ECO:0000256" key="3">
    <source>
        <dbReference type="ARBA" id="ARBA00023004"/>
    </source>
</evidence>
<accession>A0ABV8TXV7</accession>
<dbReference type="Gene3D" id="2.102.10.10">
    <property type="entry name" value="Rieske [2Fe-2S] iron-sulphur domain"/>
    <property type="match status" value="1"/>
</dbReference>
<keyword evidence="4" id="KW-0411">Iron-sulfur</keyword>
<evidence type="ECO:0000256" key="2">
    <source>
        <dbReference type="ARBA" id="ARBA00022723"/>
    </source>
</evidence>
<keyword evidence="8" id="KW-1185">Reference proteome</keyword>
<feature type="domain" description="Rieske" evidence="6">
    <location>
        <begin position="75"/>
        <end position="165"/>
    </location>
</feature>
<dbReference type="PROSITE" id="PS51296">
    <property type="entry name" value="RIESKE"/>
    <property type="match status" value="1"/>
</dbReference>
<evidence type="ECO:0000256" key="1">
    <source>
        <dbReference type="ARBA" id="ARBA00022714"/>
    </source>
</evidence>
<dbReference type="RefSeq" id="WP_380620709.1">
    <property type="nucleotide sequence ID" value="NZ_JBHSDK010000015.1"/>
</dbReference>
<dbReference type="Proteomes" id="UP001595823">
    <property type="component" value="Unassembled WGS sequence"/>
</dbReference>
<evidence type="ECO:0000256" key="5">
    <source>
        <dbReference type="SAM" id="MobiDB-lite"/>
    </source>
</evidence>
<feature type="region of interest" description="Disordered" evidence="5">
    <location>
        <begin position="41"/>
        <end position="84"/>
    </location>
</feature>
<evidence type="ECO:0000313" key="7">
    <source>
        <dbReference type="EMBL" id="MFC4335641.1"/>
    </source>
</evidence>
<dbReference type="CDD" id="cd03467">
    <property type="entry name" value="Rieske"/>
    <property type="match status" value="1"/>
</dbReference>
<dbReference type="SUPFAM" id="SSF50022">
    <property type="entry name" value="ISP domain"/>
    <property type="match status" value="1"/>
</dbReference>
<dbReference type="InterPro" id="IPR036922">
    <property type="entry name" value="Rieske_2Fe-2S_sf"/>
</dbReference>
<evidence type="ECO:0000259" key="6">
    <source>
        <dbReference type="PROSITE" id="PS51296"/>
    </source>
</evidence>